<dbReference type="STRING" id="61635.BN85301230"/>
<gene>
    <name evidence="8" type="primary">pimA</name>
    <name evidence="8" type="ORF">BN85301230</name>
</gene>
<dbReference type="InterPro" id="IPR051533">
    <property type="entry name" value="WaaL-like"/>
</dbReference>
<evidence type="ECO:0000259" key="7">
    <source>
        <dbReference type="Pfam" id="PF04932"/>
    </source>
</evidence>
<feature type="transmembrane region" description="Helical" evidence="5">
    <location>
        <begin position="125"/>
        <end position="152"/>
    </location>
</feature>
<feature type="transmembrane region" description="Helical" evidence="5">
    <location>
        <begin position="72"/>
        <end position="89"/>
    </location>
</feature>
<feature type="transmembrane region" description="Helical" evidence="5">
    <location>
        <begin position="12"/>
        <end position="32"/>
    </location>
</feature>
<sequence>MFDKLLTKDNRSNFLAVVSVMYLLMMFVIWQIGIEDILLHNSNIFLYANYIFIFTLLLNFDRVIEEKRLKSISILILVMGLLLFNSLYVDFGDRSRIYIFSIIPIFMVYLLAYQLEFKKVIKHGLFSLLVLLTLYNVVGIIGAIFKFDYFLFNIPNTLTDNYRYSSILTNSNAWGEFALISLWIGTLFMIKSDVLWQRITYTVVIAISVLALVASMSRTSLLMTAVLYVFLLVFSGRLNLMVRRLLRLSLVLIVIGAIMLVVIDFEYVVSLFRLNQGLTDRDQIWVYLVDQIKENLFFGVGYGNSTMLLTSSNHFKVSSPHNLYLAMLFEMGIIPFMVIMVYLIRKMVINFKFLSLTHKYDMDLMWISGFMIAFLIGQFFEYSFFTIGAMNTFVFVLLAISLGIIKEVKKEGIYKIKVTHMITGLDNGGAESMLYKVLKHGDQSKFDFKVISLSHEGFYGKKIESLGIKVITLNLEDKKKLPKAVYLLIKHTSKTDVLQTWLYHANFIGTLVGRLLCVEKVIWGVRQADVSVRHNKPSTVKFAQWSKYIAFMSSVILSNSDEVTNAHVALGYSKNKFVTIYNGFDLSLFKHEPGSKEVMRNQLGIDQDKLVFIQVARYDIQKDHETAFKALALFKSNVKIPFEMIFCGMGMAPSNVNLVNQLKSYDLFDEAHLLGVRSDVPALLSAADYFILSSLGEGFPNVLGEAMSNQLIPIVTDAGDCKMIVGDAGFVCDRQNAEALYEGLKKAYQLSAKEQIEIREKARKRIENNFDITHITKQYEMLYHL</sequence>
<dbReference type="HOGENOM" id="CLU_356687_0_0_14"/>
<protein>
    <submittedName>
        <fullName evidence="8">Putative phosphatidylinositol alpha-mannosyltransferase</fullName>
        <ecNumber evidence="8">2.4.1.57</ecNumber>
    </submittedName>
</protein>
<dbReference type="RefSeq" id="WP_030004012.1">
    <property type="nucleotide sequence ID" value="NC_022549.1"/>
</dbReference>
<keyword evidence="8" id="KW-0328">Glycosyltransferase</keyword>
<evidence type="ECO:0000259" key="6">
    <source>
        <dbReference type="Pfam" id="PF00534"/>
    </source>
</evidence>
<feature type="transmembrane region" description="Helical" evidence="5">
    <location>
        <begin position="172"/>
        <end position="190"/>
    </location>
</feature>
<keyword evidence="9" id="KW-1185">Reference proteome</keyword>
<dbReference type="EC" id="2.4.1.57" evidence="8"/>
<keyword evidence="3 5" id="KW-1133">Transmembrane helix</keyword>
<organism evidence="8 9">
    <name type="scientific">Acholeplasma brassicae</name>
    <dbReference type="NCBI Taxonomy" id="61635"/>
    <lineage>
        <taxon>Bacteria</taxon>
        <taxon>Bacillati</taxon>
        <taxon>Mycoplasmatota</taxon>
        <taxon>Mollicutes</taxon>
        <taxon>Acholeplasmatales</taxon>
        <taxon>Acholeplasmataceae</taxon>
        <taxon>Acholeplasma</taxon>
    </lineage>
</organism>
<reference evidence="8 9" key="1">
    <citation type="journal article" date="2013" name="J. Mol. Microbiol. Biotechnol.">
        <title>Analysis of the Complete Genomes of Acholeplasma brassicae , A. palmae and A. laidlawii and Their Comparison to the Obligate Parasites from ' Candidatus Phytoplasma'.</title>
        <authorList>
            <person name="Kube M."/>
            <person name="Siewert C."/>
            <person name="Migdoll A.M."/>
            <person name="Duduk B."/>
            <person name="Holz S."/>
            <person name="Rabus R."/>
            <person name="Seemuller E."/>
            <person name="Mitrovic J."/>
            <person name="Muller I."/>
            <person name="Buttner C."/>
            <person name="Reinhardt R."/>
        </authorList>
    </citation>
    <scope>NUCLEOTIDE SEQUENCE [LARGE SCALE GENOMIC DNA]</scope>
    <source>
        <strain evidence="9">0502</strain>
    </source>
</reference>
<feature type="transmembrane region" description="Helical" evidence="5">
    <location>
        <begin position="221"/>
        <end position="238"/>
    </location>
</feature>
<evidence type="ECO:0000313" key="8">
    <source>
        <dbReference type="EMBL" id="CCV65144.1"/>
    </source>
</evidence>
<dbReference type="GO" id="GO:0016020">
    <property type="term" value="C:membrane"/>
    <property type="evidence" value="ECO:0007669"/>
    <property type="project" value="UniProtKB-SubCell"/>
</dbReference>
<keyword evidence="2 5" id="KW-0812">Transmembrane</keyword>
<dbReference type="Pfam" id="PF04932">
    <property type="entry name" value="Wzy_C"/>
    <property type="match status" value="1"/>
</dbReference>
<feature type="transmembrane region" description="Helical" evidence="5">
    <location>
        <begin position="44"/>
        <end position="60"/>
    </location>
</feature>
<dbReference type="KEGG" id="abra:BN85301230"/>
<keyword evidence="4 5" id="KW-0472">Membrane</keyword>
<dbReference type="InterPro" id="IPR001296">
    <property type="entry name" value="Glyco_trans_1"/>
</dbReference>
<dbReference type="SUPFAM" id="SSF53756">
    <property type="entry name" value="UDP-Glycosyltransferase/glycogen phosphorylase"/>
    <property type="match status" value="1"/>
</dbReference>
<evidence type="ECO:0000256" key="1">
    <source>
        <dbReference type="ARBA" id="ARBA00004141"/>
    </source>
</evidence>
<dbReference type="AlphaFoldDB" id="U4KSL4"/>
<keyword evidence="8" id="KW-0808">Transferase</keyword>
<dbReference type="Proteomes" id="UP000032737">
    <property type="component" value="Chromosome"/>
</dbReference>
<feature type="transmembrane region" description="Helical" evidence="5">
    <location>
        <begin position="95"/>
        <end position="113"/>
    </location>
</feature>
<feature type="transmembrane region" description="Helical" evidence="5">
    <location>
        <begin position="323"/>
        <end position="344"/>
    </location>
</feature>
<dbReference type="PANTHER" id="PTHR37422">
    <property type="entry name" value="TEICHURONIC ACID BIOSYNTHESIS PROTEIN TUAE"/>
    <property type="match status" value="1"/>
</dbReference>
<dbReference type="GO" id="GO:0016757">
    <property type="term" value="F:glycosyltransferase activity"/>
    <property type="evidence" value="ECO:0007669"/>
    <property type="project" value="UniProtKB-KW"/>
</dbReference>
<feature type="transmembrane region" description="Helical" evidence="5">
    <location>
        <begin position="364"/>
        <end position="380"/>
    </location>
</feature>
<proteinExistence type="predicted"/>
<dbReference type="EMBL" id="FO681348">
    <property type="protein sequence ID" value="CCV65144.1"/>
    <property type="molecule type" value="Genomic_DNA"/>
</dbReference>
<feature type="transmembrane region" description="Helical" evidence="5">
    <location>
        <begin position="199"/>
        <end position="215"/>
    </location>
</feature>
<feature type="domain" description="Glycosyl transferase family 1" evidence="6">
    <location>
        <begin position="596"/>
        <end position="765"/>
    </location>
</feature>
<evidence type="ECO:0000256" key="3">
    <source>
        <dbReference type="ARBA" id="ARBA00022989"/>
    </source>
</evidence>
<comment type="subcellular location">
    <subcellularLocation>
        <location evidence="1">Membrane</location>
        <topology evidence="1">Multi-pass membrane protein</topology>
    </subcellularLocation>
</comment>
<evidence type="ECO:0000313" key="9">
    <source>
        <dbReference type="Proteomes" id="UP000032737"/>
    </source>
</evidence>
<dbReference type="InterPro" id="IPR007016">
    <property type="entry name" value="O-antigen_ligase-rel_domated"/>
</dbReference>
<name>U4KSL4_9MOLU</name>
<dbReference type="Pfam" id="PF00534">
    <property type="entry name" value="Glycos_transf_1"/>
    <property type="match status" value="1"/>
</dbReference>
<dbReference type="Gene3D" id="3.40.50.2000">
    <property type="entry name" value="Glycogen Phosphorylase B"/>
    <property type="match status" value="2"/>
</dbReference>
<feature type="domain" description="O-antigen ligase-related" evidence="7">
    <location>
        <begin position="204"/>
        <end position="338"/>
    </location>
</feature>
<evidence type="ECO:0000256" key="4">
    <source>
        <dbReference type="ARBA" id="ARBA00023136"/>
    </source>
</evidence>
<feature type="transmembrane region" description="Helical" evidence="5">
    <location>
        <begin position="245"/>
        <end position="263"/>
    </location>
</feature>
<dbReference type="PANTHER" id="PTHR37422:SF17">
    <property type="entry name" value="O-ANTIGEN LIGASE"/>
    <property type="match status" value="1"/>
</dbReference>
<accession>U4KSL4</accession>
<evidence type="ECO:0000256" key="5">
    <source>
        <dbReference type="SAM" id="Phobius"/>
    </source>
</evidence>
<evidence type="ECO:0000256" key="2">
    <source>
        <dbReference type="ARBA" id="ARBA00022692"/>
    </source>
</evidence>